<feature type="non-terminal residue" evidence="1">
    <location>
        <position position="1"/>
    </location>
</feature>
<feature type="non-terminal residue" evidence="1">
    <location>
        <position position="268"/>
    </location>
</feature>
<name>X1J7X9_9ZZZZ</name>
<dbReference type="AlphaFoldDB" id="X1J7X9"/>
<proteinExistence type="predicted"/>
<accession>X1J7X9</accession>
<gene>
    <name evidence="1" type="ORF">S03H2_44791</name>
</gene>
<sequence length="268" mass="31130">AKIFLEIGRFETSLELFRQSGEACLRANKFKDANPIYREALNFIPKLKSKGDRNSNYIIFSVLSYMCSYVKGTPNEGLEFLKKTSKNIDKKYFKEHPLIQLVSEITLTLRGNESKYLKKIKNNVGNYKFREVELKLLKYVLLITYIKLSIKISFKLDKETYITNEILNLDLNFDTKSLVEIINDSFYQFELKHFSITKFLINLSDNLTTKNKPSVPLPLDIGKETHLQFKIKAHFQVDNSSIGPMVITCKLNNDLIFLYETQSIIPNL</sequence>
<comment type="caution">
    <text evidence="1">The sequence shown here is derived from an EMBL/GenBank/DDBJ whole genome shotgun (WGS) entry which is preliminary data.</text>
</comment>
<protein>
    <recommendedName>
        <fullName evidence="2">Tetratricopeptide repeat protein</fullName>
    </recommendedName>
</protein>
<evidence type="ECO:0008006" key="2">
    <source>
        <dbReference type="Google" id="ProtNLM"/>
    </source>
</evidence>
<dbReference type="EMBL" id="BARU01028029">
    <property type="protein sequence ID" value="GAH65873.1"/>
    <property type="molecule type" value="Genomic_DNA"/>
</dbReference>
<evidence type="ECO:0000313" key="1">
    <source>
        <dbReference type="EMBL" id="GAH65873.1"/>
    </source>
</evidence>
<organism evidence="1">
    <name type="scientific">marine sediment metagenome</name>
    <dbReference type="NCBI Taxonomy" id="412755"/>
    <lineage>
        <taxon>unclassified sequences</taxon>
        <taxon>metagenomes</taxon>
        <taxon>ecological metagenomes</taxon>
    </lineage>
</organism>
<reference evidence="1" key="1">
    <citation type="journal article" date="2014" name="Front. Microbiol.">
        <title>High frequency of phylogenetically diverse reductive dehalogenase-homologous genes in deep subseafloor sedimentary metagenomes.</title>
        <authorList>
            <person name="Kawai M."/>
            <person name="Futagami T."/>
            <person name="Toyoda A."/>
            <person name="Takaki Y."/>
            <person name="Nishi S."/>
            <person name="Hori S."/>
            <person name="Arai W."/>
            <person name="Tsubouchi T."/>
            <person name="Morono Y."/>
            <person name="Uchiyama I."/>
            <person name="Ito T."/>
            <person name="Fujiyama A."/>
            <person name="Inagaki F."/>
            <person name="Takami H."/>
        </authorList>
    </citation>
    <scope>NUCLEOTIDE SEQUENCE</scope>
    <source>
        <strain evidence="1">Expedition CK06-06</strain>
    </source>
</reference>